<dbReference type="PANTHER" id="PTHR42881:SF2">
    <property type="entry name" value="PROLYL ENDOPEPTIDASE"/>
    <property type="match status" value="1"/>
</dbReference>
<dbReference type="OrthoDB" id="248387at2759"/>
<accession>D8LI02</accession>
<dbReference type="OMA" id="DGCKNAN"/>
<feature type="domain" description="Peptidase S9A N-terminal" evidence="8">
    <location>
        <begin position="47"/>
        <end position="474"/>
    </location>
</feature>
<dbReference type="eggNOG" id="KOG2237">
    <property type="taxonomic scope" value="Eukaryota"/>
</dbReference>
<dbReference type="SUPFAM" id="SSF50993">
    <property type="entry name" value="Peptidase/esterase 'gauge' domain"/>
    <property type="match status" value="1"/>
</dbReference>
<dbReference type="EC" id="3.4.21.-" evidence="6"/>
<evidence type="ECO:0000259" key="8">
    <source>
        <dbReference type="Pfam" id="PF02897"/>
    </source>
</evidence>
<dbReference type="Pfam" id="PF02897">
    <property type="entry name" value="Peptidase_S9_N"/>
    <property type="match status" value="1"/>
</dbReference>
<evidence type="ECO:0000256" key="1">
    <source>
        <dbReference type="ARBA" id="ARBA00001070"/>
    </source>
</evidence>
<evidence type="ECO:0000313" key="10">
    <source>
        <dbReference type="Proteomes" id="UP000002630"/>
    </source>
</evidence>
<reference evidence="9 10" key="1">
    <citation type="journal article" date="2010" name="Nature">
        <title>The Ectocarpus genome and the independent evolution of multicellularity in brown algae.</title>
        <authorList>
            <person name="Cock J.M."/>
            <person name="Sterck L."/>
            <person name="Rouze P."/>
            <person name="Scornet D."/>
            <person name="Allen A.E."/>
            <person name="Amoutzias G."/>
            <person name="Anthouard V."/>
            <person name="Artiguenave F."/>
            <person name="Aury J.M."/>
            <person name="Badger J.H."/>
            <person name="Beszteri B."/>
            <person name="Billiau K."/>
            <person name="Bonnet E."/>
            <person name="Bothwell J.H."/>
            <person name="Bowler C."/>
            <person name="Boyen C."/>
            <person name="Brownlee C."/>
            <person name="Carrano C.J."/>
            <person name="Charrier B."/>
            <person name="Cho G.Y."/>
            <person name="Coelho S.M."/>
            <person name="Collen J."/>
            <person name="Corre E."/>
            <person name="Da Silva C."/>
            <person name="Delage L."/>
            <person name="Delaroque N."/>
            <person name="Dittami S.M."/>
            <person name="Doulbeau S."/>
            <person name="Elias M."/>
            <person name="Farnham G."/>
            <person name="Gachon C.M."/>
            <person name="Gschloessl B."/>
            <person name="Heesch S."/>
            <person name="Jabbari K."/>
            <person name="Jubin C."/>
            <person name="Kawai H."/>
            <person name="Kimura K."/>
            <person name="Kloareg B."/>
            <person name="Kupper F.C."/>
            <person name="Lang D."/>
            <person name="Le Bail A."/>
            <person name="Leblanc C."/>
            <person name="Lerouge P."/>
            <person name="Lohr M."/>
            <person name="Lopez P.J."/>
            <person name="Martens C."/>
            <person name="Maumus F."/>
            <person name="Michel G."/>
            <person name="Miranda-Saavedra D."/>
            <person name="Morales J."/>
            <person name="Moreau H."/>
            <person name="Motomura T."/>
            <person name="Nagasato C."/>
            <person name="Napoli C.A."/>
            <person name="Nelson D.R."/>
            <person name="Nyvall-Collen P."/>
            <person name="Peters A.F."/>
            <person name="Pommier C."/>
            <person name="Potin P."/>
            <person name="Poulain J."/>
            <person name="Quesneville H."/>
            <person name="Read B."/>
            <person name="Rensing S.A."/>
            <person name="Ritter A."/>
            <person name="Rousvoal S."/>
            <person name="Samanta M."/>
            <person name="Samson G."/>
            <person name="Schroeder D.C."/>
            <person name="Segurens B."/>
            <person name="Strittmatter M."/>
            <person name="Tonon T."/>
            <person name="Tregear J.W."/>
            <person name="Valentin K."/>
            <person name="von Dassow P."/>
            <person name="Yamagishi T."/>
            <person name="Van de Peer Y."/>
            <person name="Wincker P."/>
        </authorList>
    </citation>
    <scope>NUCLEOTIDE SEQUENCE [LARGE SCALE GENOMIC DNA]</scope>
    <source>
        <strain evidence="10">Ec32 / CCAP1310/4</strain>
    </source>
</reference>
<evidence type="ECO:0000256" key="3">
    <source>
        <dbReference type="ARBA" id="ARBA00022670"/>
    </source>
</evidence>
<dbReference type="Gene3D" id="2.130.10.120">
    <property type="entry name" value="Prolyl oligopeptidase, N-terminal domain"/>
    <property type="match status" value="1"/>
</dbReference>
<gene>
    <name evidence="9" type="ORF">Esi_0020_0170</name>
</gene>
<evidence type="ECO:0000256" key="6">
    <source>
        <dbReference type="RuleBase" id="RU368024"/>
    </source>
</evidence>
<evidence type="ECO:0000313" key="9">
    <source>
        <dbReference type="EMBL" id="CBN74433.1"/>
    </source>
</evidence>
<dbReference type="SUPFAM" id="SSF53474">
    <property type="entry name" value="alpha/beta-Hydrolases"/>
    <property type="match status" value="1"/>
</dbReference>
<dbReference type="PANTHER" id="PTHR42881">
    <property type="entry name" value="PROLYL ENDOPEPTIDASE"/>
    <property type="match status" value="1"/>
</dbReference>
<keyword evidence="5 6" id="KW-0720">Serine protease</keyword>
<dbReference type="EMBL" id="FN648376">
    <property type="protein sequence ID" value="CBN74433.1"/>
    <property type="molecule type" value="Genomic_DNA"/>
</dbReference>
<dbReference type="InterPro" id="IPR051167">
    <property type="entry name" value="Prolyl_oligopep/macrocyclase"/>
</dbReference>
<dbReference type="Proteomes" id="UP000002630">
    <property type="component" value="Linkage Group LG13"/>
</dbReference>
<evidence type="ECO:0000256" key="5">
    <source>
        <dbReference type="ARBA" id="ARBA00022825"/>
    </source>
</evidence>
<dbReference type="InParanoid" id="D8LI02"/>
<dbReference type="InterPro" id="IPR029058">
    <property type="entry name" value="AB_hydrolase_fold"/>
</dbReference>
<dbReference type="InterPro" id="IPR002471">
    <property type="entry name" value="Pept_S9_AS"/>
</dbReference>
<keyword evidence="4 6" id="KW-0378">Hydrolase</keyword>
<evidence type="ECO:0000256" key="4">
    <source>
        <dbReference type="ARBA" id="ARBA00022801"/>
    </source>
</evidence>
<proteinExistence type="inferred from homology"/>
<evidence type="ECO:0000259" key="7">
    <source>
        <dbReference type="Pfam" id="PF00326"/>
    </source>
</evidence>
<evidence type="ECO:0000256" key="2">
    <source>
        <dbReference type="ARBA" id="ARBA00005228"/>
    </source>
</evidence>
<dbReference type="EMBL" id="FN649738">
    <property type="protein sequence ID" value="CBN74433.1"/>
    <property type="molecule type" value="Genomic_DNA"/>
</dbReference>
<sequence>MAYMSGKGNNRQTAFLAAAGGTALVGGLLLARSIHNSRARKKVLQIPSARRSDHTDEYFGHVVRDPYRWLEQEDSMETKAWVEEQTKHTDAYLQTELEPGRGKFLSRLEEVFNYDKHSSPWRVGEYWFSYLQKGLSPQAVMYKQVGLDGTPEVLLDPNTLSKDGTSALSGVDFSKDGDKLAYGISEKGSDWFSVHVKDVVTGKDLPDVVDWCKFGGITWEEGARGFFYSAFPRPKSLEAAGKSAGTEVEVATGHRIMYHKLGTKSSEDQLVYQSPLDEKWLASSIMSDDWKTLIISIGDSCDPVNRLFYRDLSAFDGHDVGTMGKVVKLVDNFDSLYDYVTNEGRTFWFRSNMDAPKYKVISMQLPPAGSPMEEDEAALAQIPKTTVVPEDASGVLKDAAVVAGDLVVLTFERDAFIQLELFGLTTLEKKAVPVPGIGTIGGVSSDKKYDHIMFKFTNFVTPGTIYHGTVSKGEGGGGTADVSLKVYRETKVPGITSTDFETKQVRYKSKDGTVVPMFVVGRRGAEGASPCLLYGYGGFNISLNPSFSAARLLFIKHYGARFCLANIRGGGEYGEEWHSGGTLNQKQNVFDDFMYAAKYLPAKGYTTKDQLAIMGGSNGGLLVGACVNQHPELFGAAVAQVGVMDMLRFDEFTIGYAWRSDFGSSKATEEQFKTLRAYSPVHNVDPKSPPYPAVLLTTGDHDDRVCPLHSYKYIAELQHTIGSRPGEKKPLLIRIDRDSGHGGGKPTAKVLAEAADTYAFIAKHTGASWTP</sequence>
<feature type="domain" description="Peptidase S9 prolyl oligopeptidase catalytic" evidence="7">
    <location>
        <begin position="546"/>
        <end position="766"/>
    </location>
</feature>
<dbReference type="FunFam" id="3.40.50.1820:FF:000005">
    <property type="entry name" value="Prolyl endopeptidase"/>
    <property type="match status" value="1"/>
</dbReference>
<dbReference type="Pfam" id="PF00326">
    <property type="entry name" value="Peptidase_S9"/>
    <property type="match status" value="1"/>
</dbReference>
<dbReference type="GO" id="GO:0006508">
    <property type="term" value="P:proteolysis"/>
    <property type="evidence" value="ECO:0007669"/>
    <property type="project" value="UniProtKB-KW"/>
</dbReference>
<comment type="catalytic activity">
    <reaction evidence="1">
        <text>Hydrolysis of Pro-|-Xaa &gt;&gt; Ala-|-Xaa in oligopeptides.</text>
        <dbReference type="EC" id="3.4.21.26"/>
    </reaction>
</comment>
<comment type="similarity">
    <text evidence="2 6">Belongs to the peptidase S9A family.</text>
</comment>
<keyword evidence="3 6" id="KW-0645">Protease</keyword>
<keyword evidence="10" id="KW-1185">Reference proteome</keyword>
<dbReference type="GO" id="GO:0005829">
    <property type="term" value="C:cytosol"/>
    <property type="evidence" value="ECO:0007669"/>
    <property type="project" value="TreeGrafter"/>
</dbReference>
<dbReference type="PRINTS" id="PR00862">
    <property type="entry name" value="PROLIGOPTASE"/>
</dbReference>
<protein>
    <recommendedName>
        <fullName evidence="6">Prolyl endopeptidase</fullName>
        <ecNumber evidence="6">3.4.21.-</ecNumber>
    </recommendedName>
</protein>
<dbReference type="InterPro" id="IPR001375">
    <property type="entry name" value="Peptidase_S9_cat"/>
</dbReference>
<dbReference type="Gene3D" id="3.40.50.1820">
    <property type="entry name" value="alpha/beta hydrolase"/>
    <property type="match status" value="1"/>
</dbReference>
<name>D8LI02_ECTSI</name>
<dbReference type="GO" id="GO:0070012">
    <property type="term" value="F:oligopeptidase activity"/>
    <property type="evidence" value="ECO:0007669"/>
    <property type="project" value="TreeGrafter"/>
</dbReference>
<dbReference type="PROSITE" id="PS00708">
    <property type="entry name" value="PRO_ENDOPEP_SER"/>
    <property type="match status" value="1"/>
</dbReference>
<dbReference type="InterPro" id="IPR023302">
    <property type="entry name" value="Pept_S9A_N"/>
</dbReference>
<dbReference type="InterPro" id="IPR002470">
    <property type="entry name" value="Peptidase_S9A"/>
</dbReference>
<dbReference type="AlphaFoldDB" id="D8LI02"/>
<organism evidence="9 10">
    <name type="scientific">Ectocarpus siliculosus</name>
    <name type="common">Brown alga</name>
    <name type="synonym">Conferva siliculosa</name>
    <dbReference type="NCBI Taxonomy" id="2880"/>
    <lineage>
        <taxon>Eukaryota</taxon>
        <taxon>Sar</taxon>
        <taxon>Stramenopiles</taxon>
        <taxon>Ochrophyta</taxon>
        <taxon>PX clade</taxon>
        <taxon>Phaeophyceae</taxon>
        <taxon>Ectocarpales</taxon>
        <taxon>Ectocarpaceae</taxon>
        <taxon>Ectocarpus</taxon>
    </lineage>
</organism>
<dbReference type="FunFam" id="2.130.10.120:FF:000001">
    <property type="entry name" value="Prolyl endopeptidase"/>
    <property type="match status" value="1"/>
</dbReference>
<dbReference type="GO" id="GO:0004252">
    <property type="term" value="F:serine-type endopeptidase activity"/>
    <property type="evidence" value="ECO:0007669"/>
    <property type="project" value="UniProtKB-UniRule"/>
</dbReference>